<reference evidence="2 3" key="1">
    <citation type="journal article" date="2019" name="Int. J. Syst. Evol. Microbiol.">
        <title>The Global Catalogue of Microorganisms (GCM) 10K type strain sequencing project: providing services to taxonomists for standard genome sequencing and annotation.</title>
        <authorList>
            <consortium name="The Broad Institute Genomics Platform"/>
            <consortium name="The Broad Institute Genome Sequencing Center for Infectious Disease"/>
            <person name="Wu L."/>
            <person name="Ma J."/>
        </authorList>
    </citation>
    <scope>NUCLEOTIDE SEQUENCE [LARGE SCALE GENOMIC DNA]</scope>
    <source>
        <strain evidence="2 3">JCM 11117</strain>
    </source>
</reference>
<dbReference type="PANTHER" id="PTHR45737">
    <property type="entry name" value="VON WILLEBRAND FACTOR A DOMAIN-CONTAINING PROTEIN 5A"/>
    <property type="match status" value="1"/>
</dbReference>
<proteinExistence type="predicted"/>
<name>A0ABN1NG21_9PSEU</name>
<dbReference type="Pfam" id="PF13768">
    <property type="entry name" value="VWA_3"/>
    <property type="match status" value="1"/>
</dbReference>
<dbReference type="InterPro" id="IPR041176">
    <property type="entry name" value="VWA_3_C"/>
</dbReference>
<sequence>MTDGSVFTVEVDQNSYLPVDGTRVDAVVTVTSTDGAAAPAPASDVLEVIVIDCSTSMTGSKIHAARQATVAAIGALRAGVSFAVVAGTHVAQQVFPAHGTAVADNSSRAEAVRLVERLRADGGTGIGNWLTHVGGLAAAHPGAIKHAILLTDGQNGESEGYFANALDGVRGAFTCDCRGVGTDWRVDELRTIATALLGTVDIVADPADLATDFESIMGVAMGKSMADLSLRLWTPRGAAVRFVKQVAPTVEDLTGRRTESARQSGDYPLGSWGAESRDYHLAIDVPAGSVGDEMLAGRVSIVRPGTGGAVETVLGQGHVTAIWTEDTGLSTRISRGVAHYTGQAELAEAIQEGLAARKAGDEVRATARLGRAVALAAASGNDGTARLLERVVEVVDAPSGTVRLRKGVTDVDEMTLDTRSTRTVRVRGDG</sequence>
<dbReference type="SUPFAM" id="SSF53300">
    <property type="entry name" value="vWA-like"/>
    <property type="match status" value="1"/>
</dbReference>
<dbReference type="CDD" id="cd00198">
    <property type="entry name" value="vWFA"/>
    <property type="match status" value="1"/>
</dbReference>
<dbReference type="Gene3D" id="2.60.40.3670">
    <property type="match status" value="1"/>
</dbReference>
<organism evidence="2 3">
    <name type="scientific">Pseudonocardia zijingensis</name>
    <dbReference type="NCBI Taxonomy" id="153376"/>
    <lineage>
        <taxon>Bacteria</taxon>
        <taxon>Bacillati</taxon>
        <taxon>Actinomycetota</taxon>
        <taxon>Actinomycetes</taxon>
        <taxon>Pseudonocardiales</taxon>
        <taxon>Pseudonocardiaceae</taxon>
        <taxon>Pseudonocardia</taxon>
    </lineage>
</organism>
<dbReference type="Proteomes" id="UP001499967">
    <property type="component" value="Unassembled WGS sequence"/>
</dbReference>
<dbReference type="InterPro" id="IPR002035">
    <property type="entry name" value="VWF_A"/>
</dbReference>
<gene>
    <name evidence="2" type="ORF">GCM10009559_74520</name>
</gene>
<dbReference type="SMART" id="SM00327">
    <property type="entry name" value="VWA"/>
    <property type="match status" value="1"/>
</dbReference>
<dbReference type="EMBL" id="BAAAHP010000292">
    <property type="protein sequence ID" value="GAA0906183.1"/>
    <property type="molecule type" value="Genomic_DNA"/>
</dbReference>
<dbReference type="InterPro" id="IPR036465">
    <property type="entry name" value="vWFA_dom_sf"/>
</dbReference>
<dbReference type="Gene3D" id="3.40.50.410">
    <property type="entry name" value="von Willebrand factor, type A domain"/>
    <property type="match status" value="1"/>
</dbReference>
<dbReference type="RefSeq" id="WP_343946555.1">
    <property type="nucleotide sequence ID" value="NZ_BAAAHP010000292.1"/>
</dbReference>
<protein>
    <submittedName>
        <fullName evidence="2">VWA domain-containing protein</fullName>
    </submittedName>
</protein>
<dbReference type="PROSITE" id="PS50234">
    <property type="entry name" value="VWFA"/>
    <property type="match status" value="1"/>
</dbReference>
<comment type="caution">
    <text evidence="2">The sequence shown here is derived from an EMBL/GenBank/DDBJ whole genome shotgun (WGS) entry which is preliminary data.</text>
</comment>
<evidence type="ECO:0000259" key="1">
    <source>
        <dbReference type="PROSITE" id="PS50234"/>
    </source>
</evidence>
<dbReference type="PANTHER" id="PTHR45737:SF6">
    <property type="entry name" value="VON WILLEBRAND FACTOR A DOMAIN-CONTAINING PROTEIN 5A"/>
    <property type="match status" value="1"/>
</dbReference>
<keyword evidence="3" id="KW-1185">Reference proteome</keyword>
<evidence type="ECO:0000313" key="2">
    <source>
        <dbReference type="EMBL" id="GAA0906183.1"/>
    </source>
</evidence>
<evidence type="ECO:0000313" key="3">
    <source>
        <dbReference type="Proteomes" id="UP001499967"/>
    </source>
</evidence>
<feature type="domain" description="VWFA" evidence="1">
    <location>
        <begin position="48"/>
        <end position="216"/>
    </location>
</feature>
<dbReference type="Pfam" id="PF18571">
    <property type="entry name" value="VWA_3_C"/>
    <property type="match status" value="1"/>
</dbReference>
<dbReference type="Gene3D" id="1.20.120.1690">
    <property type="match status" value="1"/>
</dbReference>
<accession>A0ABN1NG21</accession>